<dbReference type="NCBIfam" id="TIGR00229">
    <property type="entry name" value="sensory_box"/>
    <property type="match status" value="1"/>
</dbReference>
<keyword evidence="7" id="KW-0472">Membrane</keyword>
<dbReference type="Gene3D" id="1.10.287.130">
    <property type="match status" value="1"/>
</dbReference>
<dbReference type="Gene3D" id="3.30.450.40">
    <property type="match status" value="1"/>
</dbReference>
<evidence type="ECO:0000259" key="8">
    <source>
        <dbReference type="PROSITE" id="PS50109"/>
    </source>
</evidence>
<dbReference type="Proteomes" id="UP000050417">
    <property type="component" value="Unassembled WGS sequence"/>
</dbReference>
<dbReference type="InterPro" id="IPR000700">
    <property type="entry name" value="PAS-assoc_C"/>
</dbReference>
<dbReference type="SUPFAM" id="SSF47384">
    <property type="entry name" value="Homodimeric domain of signal transducing histidine kinase"/>
    <property type="match status" value="1"/>
</dbReference>
<keyword evidence="11" id="KW-1185">Reference proteome</keyword>
<dbReference type="Gene3D" id="3.30.565.10">
    <property type="entry name" value="Histidine kinase-like ATPase, C-terminal domain"/>
    <property type="match status" value="1"/>
</dbReference>
<dbReference type="SMART" id="SM00387">
    <property type="entry name" value="HATPase_c"/>
    <property type="match status" value="1"/>
</dbReference>
<evidence type="ECO:0000256" key="6">
    <source>
        <dbReference type="ARBA" id="ARBA00023012"/>
    </source>
</evidence>
<dbReference type="InterPro" id="IPR035965">
    <property type="entry name" value="PAS-like_dom_sf"/>
</dbReference>
<dbReference type="InterPro" id="IPR005467">
    <property type="entry name" value="His_kinase_dom"/>
</dbReference>
<dbReference type="STRING" id="1134406.ADN00_11655"/>
<dbReference type="Pfam" id="PF00512">
    <property type="entry name" value="HisKA"/>
    <property type="match status" value="1"/>
</dbReference>
<dbReference type="Pfam" id="PF02518">
    <property type="entry name" value="HATPase_c"/>
    <property type="match status" value="1"/>
</dbReference>
<organism evidence="10 11">
    <name type="scientific">Ornatilinea apprima</name>
    <dbReference type="NCBI Taxonomy" id="1134406"/>
    <lineage>
        <taxon>Bacteria</taxon>
        <taxon>Bacillati</taxon>
        <taxon>Chloroflexota</taxon>
        <taxon>Anaerolineae</taxon>
        <taxon>Anaerolineales</taxon>
        <taxon>Anaerolineaceae</taxon>
        <taxon>Ornatilinea</taxon>
    </lineage>
</organism>
<dbReference type="Gene3D" id="3.30.450.20">
    <property type="entry name" value="PAS domain"/>
    <property type="match status" value="1"/>
</dbReference>
<evidence type="ECO:0000259" key="9">
    <source>
        <dbReference type="PROSITE" id="PS50113"/>
    </source>
</evidence>
<accession>A0A0P6X8Y0</accession>
<dbReference type="SUPFAM" id="SSF55874">
    <property type="entry name" value="ATPase domain of HSP90 chaperone/DNA topoisomerase II/histidine kinase"/>
    <property type="match status" value="1"/>
</dbReference>
<dbReference type="OrthoDB" id="9777816at2"/>
<dbReference type="InterPro" id="IPR004358">
    <property type="entry name" value="Sig_transdc_His_kin-like_C"/>
</dbReference>
<feature type="domain" description="Histidine kinase" evidence="8">
    <location>
        <begin position="308"/>
        <end position="523"/>
    </location>
</feature>
<comment type="catalytic activity">
    <reaction evidence="1">
        <text>ATP + protein L-histidine = ADP + protein N-phospho-L-histidine.</text>
        <dbReference type="EC" id="2.7.13.3"/>
    </reaction>
</comment>
<dbReference type="EC" id="2.7.13.3" evidence="2"/>
<dbReference type="SMART" id="SM00091">
    <property type="entry name" value="PAS"/>
    <property type="match status" value="1"/>
</dbReference>
<dbReference type="InterPro" id="IPR036097">
    <property type="entry name" value="HisK_dim/P_sf"/>
</dbReference>
<dbReference type="PRINTS" id="PR00344">
    <property type="entry name" value="BCTRLSENSOR"/>
</dbReference>
<sequence>MLNPLLPDLRIRQRDYLLELSRALTQELDLGILLERILNISIDMLAGYAGMITLRSVTGEWRVAASNGLPNAFLHYIKNFLKEIPAETRSPDDMELPEINYILQELSRSGSFGAVTGVGLPLVARQNVVGVLFIFRNYPSLFTPNDRALLSSFANQAAIAVQNAQLYQQINQEKTRLDALLDSAADGILILNPDHQIRKCNPAFAHMLNISSADAQKMTHEQLIRWVNRPQDLTLEQAEAGGWPLTSRAQLYIEGDLDRGSGNPPLPVGITYAPLFSEEGSLINIIATIRDITRFRQAEEMKSTFISIISHELKTPVALIKGYASTLRREDAVWERAIIEDSLAVIEEEADRLTGLIENLLDASRLQAGGLSLKRSDVSLPTLIRRISERMQTQTSRHKIVMHLPDDFPIILADESRISQLVTNLISNAIKYSPKGEITITGSVKSDIVIICVSDQGPGIAAGDIPHIFDRFYRAPDMARQTKGAGLGLFLSRAIVEAHKGRIWVDSESGKGARICFSLPRSNDFEQEGSS</sequence>
<dbReference type="SUPFAM" id="SSF55785">
    <property type="entry name" value="PYP-like sensor domain (PAS domain)"/>
    <property type="match status" value="1"/>
</dbReference>
<dbReference type="PANTHER" id="PTHR43047">
    <property type="entry name" value="TWO-COMPONENT HISTIDINE PROTEIN KINASE"/>
    <property type="match status" value="1"/>
</dbReference>
<evidence type="ECO:0000256" key="4">
    <source>
        <dbReference type="ARBA" id="ARBA00022679"/>
    </source>
</evidence>
<dbReference type="FunFam" id="3.30.565.10:FF:000006">
    <property type="entry name" value="Sensor histidine kinase WalK"/>
    <property type="match status" value="1"/>
</dbReference>
<dbReference type="PANTHER" id="PTHR43047:SF72">
    <property type="entry name" value="OSMOSENSING HISTIDINE PROTEIN KINASE SLN1"/>
    <property type="match status" value="1"/>
</dbReference>
<keyword evidence="3" id="KW-0597">Phosphoprotein</keyword>
<evidence type="ECO:0000256" key="7">
    <source>
        <dbReference type="ARBA" id="ARBA00023136"/>
    </source>
</evidence>
<evidence type="ECO:0000256" key="2">
    <source>
        <dbReference type="ARBA" id="ARBA00012438"/>
    </source>
</evidence>
<keyword evidence="4" id="KW-0808">Transferase</keyword>
<dbReference type="GO" id="GO:0009927">
    <property type="term" value="F:histidine phosphotransfer kinase activity"/>
    <property type="evidence" value="ECO:0007669"/>
    <property type="project" value="TreeGrafter"/>
</dbReference>
<evidence type="ECO:0000313" key="10">
    <source>
        <dbReference type="EMBL" id="KPL76012.1"/>
    </source>
</evidence>
<dbReference type="CDD" id="cd00075">
    <property type="entry name" value="HATPase"/>
    <property type="match status" value="1"/>
</dbReference>
<dbReference type="InterPro" id="IPR000014">
    <property type="entry name" value="PAS"/>
</dbReference>
<dbReference type="InterPro" id="IPR013656">
    <property type="entry name" value="PAS_4"/>
</dbReference>
<dbReference type="GO" id="GO:0000155">
    <property type="term" value="F:phosphorelay sensor kinase activity"/>
    <property type="evidence" value="ECO:0007669"/>
    <property type="project" value="InterPro"/>
</dbReference>
<dbReference type="InterPro" id="IPR003661">
    <property type="entry name" value="HisK_dim/P_dom"/>
</dbReference>
<dbReference type="FunFam" id="1.10.287.130:FF:000001">
    <property type="entry name" value="Two-component sensor histidine kinase"/>
    <property type="match status" value="1"/>
</dbReference>
<dbReference type="Pfam" id="PF08448">
    <property type="entry name" value="PAS_4"/>
    <property type="match status" value="1"/>
</dbReference>
<keyword evidence="6" id="KW-0902">Two-component regulatory system</keyword>
<dbReference type="PROSITE" id="PS50113">
    <property type="entry name" value="PAC"/>
    <property type="match status" value="1"/>
</dbReference>
<dbReference type="SMART" id="SM00065">
    <property type="entry name" value="GAF"/>
    <property type="match status" value="1"/>
</dbReference>
<dbReference type="RefSeq" id="WP_075063191.1">
    <property type="nucleotide sequence ID" value="NZ_LGCL01000026.1"/>
</dbReference>
<comment type="caution">
    <text evidence="10">The sequence shown here is derived from an EMBL/GenBank/DDBJ whole genome shotgun (WGS) entry which is preliminary data.</text>
</comment>
<dbReference type="InterPro" id="IPR003018">
    <property type="entry name" value="GAF"/>
</dbReference>
<reference evidence="10 11" key="1">
    <citation type="submission" date="2015-07" db="EMBL/GenBank/DDBJ databases">
        <title>Genome sequence of Ornatilinea apprima DSM 23815.</title>
        <authorList>
            <person name="Hemp J."/>
            <person name="Ward L.M."/>
            <person name="Pace L.A."/>
            <person name="Fischer W.W."/>
        </authorList>
    </citation>
    <scope>NUCLEOTIDE SEQUENCE [LARGE SCALE GENOMIC DNA]</scope>
    <source>
        <strain evidence="10 11">P3M-1</strain>
    </source>
</reference>
<dbReference type="EMBL" id="LGCL01000026">
    <property type="protein sequence ID" value="KPL76012.1"/>
    <property type="molecule type" value="Genomic_DNA"/>
</dbReference>
<evidence type="ECO:0000313" key="11">
    <source>
        <dbReference type="Proteomes" id="UP000050417"/>
    </source>
</evidence>
<dbReference type="Pfam" id="PF13492">
    <property type="entry name" value="GAF_3"/>
    <property type="match status" value="1"/>
</dbReference>
<evidence type="ECO:0000256" key="1">
    <source>
        <dbReference type="ARBA" id="ARBA00000085"/>
    </source>
</evidence>
<dbReference type="SUPFAM" id="SSF55781">
    <property type="entry name" value="GAF domain-like"/>
    <property type="match status" value="1"/>
</dbReference>
<evidence type="ECO:0000256" key="3">
    <source>
        <dbReference type="ARBA" id="ARBA00022553"/>
    </source>
</evidence>
<dbReference type="SMART" id="SM00388">
    <property type="entry name" value="HisKA"/>
    <property type="match status" value="1"/>
</dbReference>
<keyword evidence="5" id="KW-0418">Kinase</keyword>
<dbReference type="CDD" id="cd00082">
    <property type="entry name" value="HisKA"/>
    <property type="match status" value="1"/>
</dbReference>
<dbReference type="CDD" id="cd00130">
    <property type="entry name" value="PAS"/>
    <property type="match status" value="1"/>
</dbReference>
<dbReference type="PROSITE" id="PS50109">
    <property type="entry name" value="HIS_KIN"/>
    <property type="match status" value="1"/>
</dbReference>
<protein>
    <recommendedName>
        <fullName evidence="2">histidine kinase</fullName>
        <ecNumber evidence="2">2.7.13.3</ecNumber>
    </recommendedName>
</protein>
<feature type="domain" description="PAC" evidence="9">
    <location>
        <begin position="251"/>
        <end position="304"/>
    </location>
</feature>
<dbReference type="GO" id="GO:0005886">
    <property type="term" value="C:plasma membrane"/>
    <property type="evidence" value="ECO:0007669"/>
    <property type="project" value="TreeGrafter"/>
</dbReference>
<dbReference type="InterPro" id="IPR003594">
    <property type="entry name" value="HATPase_dom"/>
</dbReference>
<evidence type="ECO:0000256" key="5">
    <source>
        <dbReference type="ARBA" id="ARBA00022777"/>
    </source>
</evidence>
<dbReference type="AlphaFoldDB" id="A0A0P6X8Y0"/>
<gene>
    <name evidence="10" type="ORF">ADN00_11655</name>
</gene>
<dbReference type="InterPro" id="IPR036890">
    <property type="entry name" value="HATPase_C_sf"/>
</dbReference>
<dbReference type="InterPro" id="IPR029016">
    <property type="entry name" value="GAF-like_dom_sf"/>
</dbReference>
<proteinExistence type="predicted"/>
<name>A0A0P6X8Y0_9CHLR</name>